<gene>
    <name evidence="1" type="ORF">AB4Y32_36510</name>
</gene>
<organism evidence="1 2">
    <name type="scientific">Paraburkholderia phymatum</name>
    <dbReference type="NCBI Taxonomy" id="148447"/>
    <lineage>
        <taxon>Bacteria</taxon>
        <taxon>Pseudomonadati</taxon>
        <taxon>Pseudomonadota</taxon>
        <taxon>Betaproteobacteria</taxon>
        <taxon>Burkholderiales</taxon>
        <taxon>Burkholderiaceae</taxon>
        <taxon>Paraburkholderia</taxon>
    </lineage>
</organism>
<sequence length="59" mass="6714">MLIINGSSRTGYTCVPEKCRRLLEQCAVLVDKDGRLMKRIGGRDGGREHGNLGWIEHWM</sequence>
<keyword evidence="2" id="KW-1185">Reference proteome</keyword>
<protein>
    <submittedName>
        <fullName evidence="1">Uncharacterized protein</fullName>
    </submittedName>
</protein>
<accession>A0ACC6UBU1</accession>
<dbReference type="Proteomes" id="UP001558850">
    <property type="component" value="Unassembled WGS sequence"/>
</dbReference>
<evidence type="ECO:0000313" key="1">
    <source>
        <dbReference type="EMBL" id="MEX3937180.1"/>
    </source>
</evidence>
<reference evidence="1" key="1">
    <citation type="submission" date="2024-07" db="EMBL/GenBank/DDBJ databases">
        <title>A survey of Mimosa microsymbionts across Brazilian biomes reveals a high diversity of Paraburkholderia nodulating endemic species, but also that Cupriavidus is common as a symbiont of widespread species.</title>
        <authorList>
            <person name="Rouws L."/>
            <person name="Barauna A."/>
            <person name="Beukes C."/>
            <person name="Rouws J.R.C."/>
            <person name="De Faria S.M."/>
            <person name="Gross E."/>
            <person name="Bueno Dos Reis Junior F."/>
            <person name="Simon M.F."/>
            <person name="Maluk M."/>
            <person name="Odee D.W."/>
            <person name="Kenicer G."/>
            <person name="Young J.P.W."/>
            <person name="Reis V.M."/>
            <person name="Zilli J."/>
            <person name="James E.K."/>
        </authorList>
    </citation>
    <scope>NUCLEOTIDE SEQUENCE</scope>
    <source>
        <strain evidence="1">EG181B</strain>
    </source>
</reference>
<dbReference type="EMBL" id="JBFRCH010000045">
    <property type="protein sequence ID" value="MEX3937180.1"/>
    <property type="molecule type" value="Genomic_DNA"/>
</dbReference>
<name>A0ACC6UBU1_9BURK</name>
<evidence type="ECO:0000313" key="2">
    <source>
        <dbReference type="Proteomes" id="UP001558850"/>
    </source>
</evidence>
<comment type="caution">
    <text evidence="1">The sequence shown here is derived from an EMBL/GenBank/DDBJ whole genome shotgun (WGS) entry which is preliminary data.</text>
</comment>
<proteinExistence type="predicted"/>